<accession>A0A2A5WFG4</accession>
<dbReference type="InterPro" id="IPR023361">
    <property type="entry name" value="DUF1285_beta_roll_sf"/>
</dbReference>
<dbReference type="Pfam" id="PF21028">
    <property type="entry name" value="DUF1285_C"/>
    <property type="match status" value="1"/>
</dbReference>
<feature type="domain" description="DUF1285" evidence="1">
    <location>
        <begin position="18"/>
        <end position="84"/>
    </location>
</feature>
<sequence length="181" mass="20470">MPIDPFKLLARVKDRGPAPLHLWDPPFCGDIDIRIAKDGTWFHEGRPIRRQAMVKLFSTILMTDDSDEFFLVTPVEKVRIQVEDCPFIANQMDITQRDGQQQILFTTNMGESLVVDADHPIVVTNTDLSSEPHPTVHVRNGLEALINRPVFYRLVEVAVNNASNELGVWSEGKFFSLGKAE</sequence>
<comment type="caution">
    <text evidence="3">The sequence shown here is derived from an EMBL/GenBank/DDBJ whole genome shotgun (WGS) entry which is preliminary data.</text>
</comment>
<feature type="domain" description="DUF1285" evidence="2">
    <location>
        <begin position="86"/>
        <end position="177"/>
    </location>
</feature>
<proteinExistence type="predicted"/>
<evidence type="ECO:0000259" key="1">
    <source>
        <dbReference type="Pfam" id="PF06938"/>
    </source>
</evidence>
<evidence type="ECO:0000313" key="3">
    <source>
        <dbReference type="EMBL" id="PDH35285.1"/>
    </source>
</evidence>
<dbReference type="Pfam" id="PF06938">
    <property type="entry name" value="DUF1285_N"/>
    <property type="match status" value="1"/>
</dbReference>
<evidence type="ECO:0000313" key="4">
    <source>
        <dbReference type="Proteomes" id="UP000219329"/>
    </source>
</evidence>
<dbReference type="InterPro" id="IPR010707">
    <property type="entry name" value="DUF1285"/>
</dbReference>
<dbReference type="Proteomes" id="UP000219329">
    <property type="component" value="Unassembled WGS sequence"/>
</dbReference>
<organism evidence="3 4">
    <name type="scientific">OM182 bacterium MED-G28</name>
    <dbReference type="NCBI Taxonomy" id="1986256"/>
    <lineage>
        <taxon>Bacteria</taxon>
        <taxon>Pseudomonadati</taxon>
        <taxon>Pseudomonadota</taxon>
        <taxon>Gammaproteobacteria</taxon>
        <taxon>OMG group</taxon>
        <taxon>OM182 clade</taxon>
    </lineage>
</organism>
<dbReference type="Gene3D" id="3.10.540.10">
    <property type="entry name" value="duf1285 like domain"/>
    <property type="match status" value="1"/>
</dbReference>
<name>A0A2A5WFG4_9GAMM</name>
<dbReference type="AlphaFoldDB" id="A0A2A5WFG4"/>
<dbReference type="PIRSF" id="PIRSF029557">
    <property type="entry name" value="UCP029557"/>
    <property type="match status" value="1"/>
</dbReference>
<protein>
    <submittedName>
        <fullName evidence="3">Proteophosphoglycan</fullName>
    </submittedName>
</protein>
<evidence type="ECO:0000259" key="2">
    <source>
        <dbReference type="Pfam" id="PF21028"/>
    </source>
</evidence>
<dbReference type="EMBL" id="NTJZ01000001">
    <property type="protein sequence ID" value="PDH35285.1"/>
    <property type="molecule type" value="Genomic_DNA"/>
</dbReference>
<dbReference type="Gene3D" id="2.30.270.10">
    <property type="entry name" value="duf1285 protein"/>
    <property type="match status" value="1"/>
</dbReference>
<dbReference type="InterPro" id="IPR048341">
    <property type="entry name" value="DUF1285_N"/>
</dbReference>
<gene>
    <name evidence="3" type="ORF">CNF02_00770</name>
</gene>
<reference evidence="3 4" key="1">
    <citation type="submission" date="2017-08" db="EMBL/GenBank/DDBJ databases">
        <title>Fine stratification of microbial communities through a metagenomic profile of the photic zone.</title>
        <authorList>
            <person name="Haro-Moreno J.M."/>
            <person name="Lopez-Perez M."/>
            <person name="De La Torre J."/>
            <person name="Picazo A."/>
            <person name="Camacho A."/>
            <person name="Rodriguez-Valera F."/>
        </authorList>
    </citation>
    <scope>NUCLEOTIDE SEQUENCE [LARGE SCALE GENOMIC DNA]</scope>
    <source>
        <strain evidence="3">MED-G28</strain>
    </source>
</reference>
<dbReference type="InterPro" id="IPR048342">
    <property type="entry name" value="DUF1285_C"/>
</dbReference>